<evidence type="ECO:0000313" key="2">
    <source>
        <dbReference type="Proteomes" id="UP000828390"/>
    </source>
</evidence>
<dbReference type="EMBL" id="JAIWYP010000010">
    <property type="protein sequence ID" value="KAH3753396.1"/>
    <property type="molecule type" value="Genomic_DNA"/>
</dbReference>
<protein>
    <submittedName>
        <fullName evidence="1">Uncharacterized protein</fullName>
    </submittedName>
</protein>
<dbReference type="Proteomes" id="UP000828390">
    <property type="component" value="Unassembled WGS sequence"/>
</dbReference>
<name>A0A9D4DQ53_DREPO</name>
<evidence type="ECO:0000313" key="1">
    <source>
        <dbReference type="EMBL" id="KAH3753396.1"/>
    </source>
</evidence>
<reference evidence="1" key="1">
    <citation type="journal article" date="2019" name="bioRxiv">
        <title>The Genome of the Zebra Mussel, Dreissena polymorpha: A Resource for Invasive Species Research.</title>
        <authorList>
            <person name="McCartney M.A."/>
            <person name="Auch B."/>
            <person name="Kono T."/>
            <person name="Mallez S."/>
            <person name="Zhang Y."/>
            <person name="Obille A."/>
            <person name="Becker A."/>
            <person name="Abrahante J.E."/>
            <person name="Garbe J."/>
            <person name="Badalamenti J.P."/>
            <person name="Herman A."/>
            <person name="Mangelson H."/>
            <person name="Liachko I."/>
            <person name="Sullivan S."/>
            <person name="Sone E.D."/>
            <person name="Koren S."/>
            <person name="Silverstein K.A.T."/>
            <person name="Beckman K.B."/>
            <person name="Gohl D.M."/>
        </authorList>
    </citation>
    <scope>NUCLEOTIDE SEQUENCE</scope>
    <source>
        <strain evidence="1">Duluth1</strain>
        <tissue evidence="1">Whole animal</tissue>
    </source>
</reference>
<keyword evidence="2" id="KW-1185">Reference proteome</keyword>
<gene>
    <name evidence="1" type="ORF">DPMN_188032</name>
</gene>
<accession>A0A9D4DQ53</accession>
<dbReference type="AlphaFoldDB" id="A0A9D4DQ53"/>
<organism evidence="1 2">
    <name type="scientific">Dreissena polymorpha</name>
    <name type="common">Zebra mussel</name>
    <name type="synonym">Mytilus polymorpha</name>
    <dbReference type="NCBI Taxonomy" id="45954"/>
    <lineage>
        <taxon>Eukaryota</taxon>
        <taxon>Metazoa</taxon>
        <taxon>Spiralia</taxon>
        <taxon>Lophotrochozoa</taxon>
        <taxon>Mollusca</taxon>
        <taxon>Bivalvia</taxon>
        <taxon>Autobranchia</taxon>
        <taxon>Heteroconchia</taxon>
        <taxon>Euheterodonta</taxon>
        <taxon>Imparidentia</taxon>
        <taxon>Neoheterodontei</taxon>
        <taxon>Myida</taxon>
        <taxon>Dreissenoidea</taxon>
        <taxon>Dreissenidae</taxon>
        <taxon>Dreissena</taxon>
    </lineage>
</organism>
<comment type="caution">
    <text evidence="1">The sequence shown here is derived from an EMBL/GenBank/DDBJ whole genome shotgun (WGS) entry which is preliminary data.</text>
</comment>
<sequence>MAQMVEIYKQLELKKNQQIQEAVAKETLQKLNAMDIHIASADTRGNGSSNSRIPVPLLQQCALSEQKGSLG</sequence>
<reference evidence="1" key="2">
    <citation type="submission" date="2020-11" db="EMBL/GenBank/DDBJ databases">
        <authorList>
            <person name="McCartney M.A."/>
            <person name="Auch B."/>
            <person name="Kono T."/>
            <person name="Mallez S."/>
            <person name="Becker A."/>
            <person name="Gohl D.M."/>
            <person name="Silverstein K.A.T."/>
            <person name="Koren S."/>
            <person name="Bechman K.B."/>
            <person name="Herman A."/>
            <person name="Abrahante J.E."/>
            <person name="Garbe J."/>
        </authorList>
    </citation>
    <scope>NUCLEOTIDE SEQUENCE</scope>
    <source>
        <strain evidence="1">Duluth1</strain>
        <tissue evidence="1">Whole animal</tissue>
    </source>
</reference>
<proteinExistence type="predicted"/>